<proteinExistence type="predicted"/>
<reference evidence="1 2" key="1">
    <citation type="submission" date="2018-06" db="EMBL/GenBank/DDBJ databases">
        <title>Genome analysis of cellulolytic fungus Trichoderma lentiforme CFAM-422.</title>
        <authorList>
            <person name="Steindorff A.S."/>
            <person name="Formighieri E.F."/>
            <person name="Midorikawa G.E.O."/>
            <person name="Tamietti M.S."/>
            <person name="Ramos E.Z."/>
            <person name="Silva A.S."/>
            <person name="Bon E.P.S."/>
            <person name="Mendes T.D."/>
            <person name="Damaso M.C.T."/>
            <person name="Favaro L.C.L."/>
        </authorList>
    </citation>
    <scope>NUCLEOTIDE SEQUENCE [LARGE SCALE GENOMIC DNA]</scope>
    <source>
        <strain evidence="1 2">CFAM-422</strain>
    </source>
</reference>
<dbReference type="AlphaFoldDB" id="A0A9P5CER7"/>
<name>A0A9P5CER7_9HYPO</name>
<evidence type="ECO:0000313" key="1">
    <source>
        <dbReference type="EMBL" id="KAF3075241.1"/>
    </source>
</evidence>
<dbReference type="EMBL" id="QLNT01000003">
    <property type="protein sequence ID" value="KAF3075241.1"/>
    <property type="molecule type" value="Genomic_DNA"/>
</dbReference>
<evidence type="ECO:0000313" key="2">
    <source>
        <dbReference type="Proteomes" id="UP000801864"/>
    </source>
</evidence>
<gene>
    <name evidence="1" type="ORF">CFAM422_002522</name>
</gene>
<protein>
    <submittedName>
        <fullName evidence="1">Uncharacterized protein</fullName>
    </submittedName>
</protein>
<organism evidence="1 2">
    <name type="scientific">Trichoderma lentiforme</name>
    <dbReference type="NCBI Taxonomy" id="1567552"/>
    <lineage>
        <taxon>Eukaryota</taxon>
        <taxon>Fungi</taxon>
        <taxon>Dikarya</taxon>
        <taxon>Ascomycota</taxon>
        <taxon>Pezizomycotina</taxon>
        <taxon>Sordariomycetes</taxon>
        <taxon>Hypocreomycetidae</taxon>
        <taxon>Hypocreales</taxon>
        <taxon>Hypocreaceae</taxon>
        <taxon>Trichoderma</taxon>
    </lineage>
</organism>
<accession>A0A9P5CER7</accession>
<keyword evidence="2" id="KW-1185">Reference proteome</keyword>
<dbReference type="Proteomes" id="UP000801864">
    <property type="component" value="Unassembled WGS sequence"/>
</dbReference>
<sequence>MVVDLAAEDKTWQDGLCVLRIDAEQVTGQRIAIRQLTVALALCTTAVEGASRVNLDLSIGCFIRINEEKAWDVEQAYSTG</sequence>
<comment type="caution">
    <text evidence="1">The sequence shown here is derived from an EMBL/GenBank/DDBJ whole genome shotgun (WGS) entry which is preliminary data.</text>
</comment>